<dbReference type="Pfam" id="PF00041">
    <property type="entry name" value="fn3"/>
    <property type="match status" value="1"/>
</dbReference>
<dbReference type="SMART" id="SM00060">
    <property type="entry name" value="FN3"/>
    <property type="match status" value="2"/>
</dbReference>
<comment type="caution">
    <text evidence="4">The sequence shown here is derived from an EMBL/GenBank/DDBJ whole genome shotgun (WGS) entry which is preliminary data.</text>
</comment>
<dbReference type="PANTHER" id="PTHR46708">
    <property type="entry name" value="TENASCIN"/>
    <property type="match status" value="1"/>
</dbReference>
<dbReference type="PANTHER" id="PTHR46708:SF2">
    <property type="entry name" value="FIBRONECTIN TYPE-III DOMAIN-CONTAINING PROTEIN"/>
    <property type="match status" value="1"/>
</dbReference>
<dbReference type="InterPro" id="IPR003961">
    <property type="entry name" value="FN3_dom"/>
</dbReference>
<gene>
    <name evidence="4" type="ORF">CVLEPA_LOCUS14384</name>
</gene>
<reference evidence="4 5" key="1">
    <citation type="submission" date="2024-02" db="EMBL/GenBank/DDBJ databases">
        <authorList>
            <person name="Daric V."/>
            <person name="Darras S."/>
        </authorList>
    </citation>
    <scope>NUCLEOTIDE SEQUENCE [LARGE SCALE GENOMIC DNA]</scope>
</reference>
<dbReference type="InterPro" id="IPR050991">
    <property type="entry name" value="ECM_Regulatory_Proteins"/>
</dbReference>
<dbReference type="InterPro" id="IPR036116">
    <property type="entry name" value="FN3_sf"/>
</dbReference>
<accession>A0ABP0FUL4</accession>
<evidence type="ECO:0000313" key="4">
    <source>
        <dbReference type="EMBL" id="CAK8683297.1"/>
    </source>
</evidence>
<feature type="signal peptide" evidence="2">
    <location>
        <begin position="1"/>
        <end position="21"/>
    </location>
</feature>
<keyword evidence="2" id="KW-0732">Signal</keyword>
<organism evidence="4 5">
    <name type="scientific">Clavelina lepadiformis</name>
    <name type="common">Light-bulb sea squirt</name>
    <name type="synonym">Ascidia lepadiformis</name>
    <dbReference type="NCBI Taxonomy" id="159417"/>
    <lineage>
        <taxon>Eukaryota</taxon>
        <taxon>Metazoa</taxon>
        <taxon>Chordata</taxon>
        <taxon>Tunicata</taxon>
        <taxon>Ascidiacea</taxon>
        <taxon>Aplousobranchia</taxon>
        <taxon>Clavelinidae</taxon>
        <taxon>Clavelina</taxon>
    </lineage>
</organism>
<sequence length="453" mass="48877">MNIFAIISSLFLVALIGGASAGNVQASATSNAVALKWKEIPDAEKYHVLLSDDQNQVVDRNETQFGTLLPNTLYQVIISAADVNGTIMANIAPLEYQFRTVAAPVSNLQVMDVTESSIQLTWDMDNETDSYEVMVKNETDSVISASVTLGEHSASISGLQGMQFYKIYVTPVGSSGLGDTAMIRTRTDGSGIKLNGVWQGSQGVFGGSATIFRPISIPTGPYAMKIHLPCPVLAVKFWNAKLDKKNSVPSDATYVLRQSKLWQRRKAEIGMNFYFTQENETTTCTISGEDINVEFGVSMEAARTTSTNTAVPVIINEWLDTTEILVGSGGMVSILVSEIYNDTNADMTKPTNGTWNAKPDYGTYVIAVDSGAGCTGGLLFADVWGMTRKSSEGMPGALPSTAYFVQDEMQWPSNEMGFLYGYNPEVCEDRSGITAQIMVGGPFVDAVFAAEDA</sequence>
<dbReference type="SUPFAM" id="SSF49265">
    <property type="entry name" value="Fibronectin type III"/>
    <property type="match status" value="1"/>
</dbReference>
<name>A0ABP0FUL4_CLALP</name>
<protein>
    <recommendedName>
        <fullName evidence="3">Fibronectin type-III domain-containing protein</fullName>
    </recommendedName>
</protein>
<dbReference type="PROSITE" id="PS50853">
    <property type="entry name" value="FN3"/>
    <property type="match status" value="1"/>
</dbReference>
<evidence type="ECO:0000259" key="3">
    <source>
        <dbReference type="PROSITE" id="PS50853"/>
    </source>
</evidence>
<evidence type="ECO:0000313" key="5">
    <source>
        <dbReference type="Proteomes" id="UP001642483"/>
    </source>
</evidence>
<feature type="domain" description="Fibronectin type-III" evidence="3">
    <location>
        <begin position="104"/>
        <end position="191"/>
    </location>
</feature>
<dbReference type="InterPro" id="IPR013783">
    <property type="entry name" value="Ig-like_fold"/>
</dbReference>
<evidence type="ECO:0000256" key="2">
    <source>
        <dbReference type="SAM" id="SignalP"/>
    </source>
</evidence>
<evidence type="ECO:0000256" key="1">
    <source>
        <dbReference type="ARBA" id="ARBA00022737"/>
    </source>
</evidence>
<dbReference type="Gene3D" id="2.60.40.10">
    <property type="entry name" value="Immunoglobulins"/>
    <property type="match status" value="1"/>
</dbReference>
<keyword evidence="1" id="KW-0677">Repeat</keyword>
<dbReference type="CDD" id="cd00063">
    <property type="entry name" value="FN3"/>
    <property type="match status" value="1"/>
</dbReference>
<keyword evidence="5" id="KW-1185">Reference proteome</keyword>
<proteinExistence type="predicted"/>
<dbReference type="EMBL" id="CAWYQH010000097">
    <property type="protein sequence ID" value="CAK8683297.1"/>
    <property type="molecule type" value="Genomic_DNA"/>
</dbReference>
<feature type="chain" id="PRO_5046925014" description="Fibronectin type-III domain-containing protein" evidence="2">
    <location>
        <begin position="22"/>
        <end position="453"/>
    </location>
</feature>
<dbReference type="Proteomes" id="UP001642483">
    <property type="component" value="Unassembled WGS sequence"/>
</dbReference>